<organism evidence="2 3">
    <name type="scientific">Streptomyces parvus</name>
    <dbReference type="NCBI Taxonomy" id="66428"/>
    <lineage>
        <taxon>Bacteria</taxon>
        <taxon>Bacillati</taxon>
        <taxon>Actinomycetota</taxon>
        <taxon>Actinomycetes</taxon>
        <taxon>Kitasatosporales</taxon>
        <taxon>Streptomycetaceae</taxon>
        <taxon>Streptomyces</taxon>
    </lineage>
</organism>
<evidence type="ECO:0000256" key="1">
    <source>
        <dbReference type="SAM" id="Phobius"/>
    </source>
</evidence>
<keyword evidence="1" id="KW-1133">Transmembrane helix</keyword>
<sequence length="41" mass="4245">MSRSKDRPGRGRLRGWGGVTGMAVACAVTAAVTLLPLAHHS</sequence>
<dbReference type="Proteomes" id="UP000469670">
    <property type="component" value="Unassembled WGS sequence"/>
</dbReference>
<feature type="non-terminal residue" evidence="2">
    <location>
        <position position="41"/>
    </location>
</feature>
<comment type="caution">
    <text evidence="2">The sequence shown here is derived from an EMBL/GenBank/DDBJ whole genome shotgun (WGS) entry which is preliminary data.</text>
</comment>
<proteinExistence type="predicted"/>
<feature type="transmembrane region" description="Helical" evidence="1">
    <location>
        <begin position="16"/>
        <end position="38"/>
    </location>
</feature>
<gene>
    <name evidence="2" type="ORF">G3I50_18530</name>
</gene>
<dbReference type="PROSITE" id="PS51257">
    <property type="entry name" value="PROKAR_LIPOPROTEIN"/>
    <property type="match status" value="1"/>
</dbReference>
<dbReference type="EMBL" id="JAAGMP010000827">
    <property type="protein sequence ID" value="NEC20227.1"/>
    <property type="molecule type" value="Genomic_DNA"/>
</dbReference>
<name>A0A7K3RYD5_9ACTN</name>
<protein>
    <submittedName>
        <fullName evidence="2">Sugar-binding protein</fullName>
    </submittedName>
</protein>
<evidence type="ECO:0000313" key="3">
    <source>
        <dbReference type="Proteomes" id="UP000469670"/>
    </source>
</evidence>
<dbReference type="AlphaFoldDB" id="A0A7K3RYD5"/>
<accession>A0A7K3RYD5</accession>
<reference evidence="2 3" key="1">
    <citation type="submission" date="2020-01" db="EMBL/GenBank/DDBJ databases">
        <title>Insect and environment-associated Actinomycetes.</title>
        <authorList>
            <person name="Currrie C."/>
            <person name="Chevrette M."/>
            <person name="Carlson C."/>
            <person name="Stubbendieck R."/>
            <person name="Wendt-Pienkowski E."/>
        </authorList>
    </citation>
    <scope>NUCLEOTIDE SEQUENCE [LARGE SCALE GENOMIC DNA]</scope>
    <source>
        <strain evidence="2 3">SID7590</strain>
    </source>
</reference>
<keyword evidence="1" id="KW-0472">Membrane</keyword>
<evidence type="ECO:0000313" key="2">
    <source>
        <dbReference type="EMBL" id="NEC20227.1"/>
    </source>
</evidence>
<keyword evidence="1" id="KW-0812">Transmembrane</keyword>